<evidence type="ECO:0000313" key="8">
    <source>
        <dbReference type="Proteomes" id="UP000464787"/>
    </source>
</evidence>
<keyword evidence="4" id="KW-0804">Transcription</keyword>
<dbReference type="SUPFAM" id="SSF46689">
    <property type="entry name" value="Homeodomain-like"/>
    <property type="match status" value="1"/>
</dbReference>
<dbReference type="RefSeq" id="WP_160550855.1">
    <property type="nucleotide sequence ID" value="NZ_CP047650.1"/>
</dbReference>
<dbReference type="InterPro" id="IPR009057">
    <property type="entry name" value="Homeodomain-like_sf"/>
</dbReference>
<name>A0A857J174_9BURK</name>
<gene>
    <name evidence="7" type="ORF">GT347_04685</name>
</gene>
<evidence type="ECO:0000259" key="6">
    <source>
        <dbReference type="PROSITE" id="PS01124"/>
    </source>
</evidence>
<reference evidence="7 8" key="1">
    <citation type="submission" date="2020-01" db="EMBL/GenBank/DDBJ databases">
        <title>Genome sequencing of strain KACC 21265.</title>
        <authorList>
            <person name="Heo J."/>
            <person name="Kim S.-J."/>
            <person name="Kim J.-S."/>
            <person name="Hong S.-B."/>
            <person name="Kwon S.-W."/>
        </authorList>
    </citation>
    <scope>NUCLEOTIDE SEQUENCE [LARGE SCALE GENOMIC DNA]</scope>
    <source>
        <strain evidence="7 8">KACC 21265</strain>
    </source>
</reference>
<dbReference type="KEGG" id="xyk:GT347_04685"/>
<dbReference type="InterPro" id="IPR003313">
    <property type="entry name" value="AraC-bd"/>
</dbReference>
<evidence type="ECO:0000256" key="4">
    <source>
        <dbReference type="ARBA" id="ARBA00023163"/>
    </source>
</evidence>
<dbReference type="Pfam" id="PF02311">
    <property type="entry name" value="AraC_binding"/>
    <property type="match status" value="1"/>
</dbReference>
<keyword evidence="3" id="KW-0238">DNA-binding</keyword>
<dbReference type="GO" id="GO:0043565">
    <property type="term" value="F:sequence-specific DNA binding"/>
    <property type="evidence" value="ECO:0007669"/>
    <property type="project" value="InterPro"/>
</dbReference>
<evidence type="ECO:0000256" key="3">
    <source>
        <dbReference type="ARBA" id="ARBA00023125"/>
    </source>
</evidence>
<evidence type="ECO:0000313" key="7">
    <source>
        <dbReference type="EMBL" id="QHI97337.1"/>
    </source>
</evidence>
<dbReference type="SMART" id="SM00342">
    <property type="entry name" value="HTH_ARAC"/>
    <property type="match status" value="1"/>
</dbReference>
<dbReference type="GO" id="GO:0003700">
    <property type="term" value="F:DNA-binding transcription factor activity"/>
    <property type="evidence" value="ECO:0007669"/>
    <property type="project" value="InterPro"/>
</dbReference>
<dbReference type="FunFam" id="1.10.10.60:FF:000132">
    <property type="entry name" value="AraC family transcriptional regulator"/>
    <property type="match status" value="1"/>
</dbReference>
<dbReference type="Gene3D" id="2.60.120.10">
    <property type="entry name" value="Jelly Rolls"/>
    <property type="match status" value="1"/>
</dbReference>
<keyword evidence="1" id="KW-0678">Repressor</keyword>
<keyword evidence="2" id="KW-0805">Transcription regulation</keyword>
<evidence type="ECO:0000256" key="2">
    <source>
        <dbReference type="ARBA" id="ARBA00023015"/>
    </source>
</evidence>
<evidence type="ECO:0000256" key="5">
    <source>
        <dbReference type="SAM" id="MobiDB-lite"/>
    </source>
</evidence>
<dbReference type="InterPro" id="IPR014710">
    <property type="entry name" value="RmlC-like_jellyroll"/>
</dbReference>
<dbReference type="EMBL" id="CP047650">
    <property type="protein sequence ID" value="QHI97337.1"/>
    <property type="molecule type" value="Genomic_DNA"/>
</dbReference>
<dbReference type="PROSITE" id="PS01124">
    <property type="entry name" value="HTH_ARAC_FAMILY_2"/>
    <property type="match status" value="1"/>
</dbReference>
<dbReference type="InterPro" id="IPR018060">
    <property type="entry name" value="HTH_AraC"/>
</dbReference>
<feature type="domain" description="HTH araC/xylS-type" evidence="6">
    <location>
        <begin position="201"/>
        <end position="301"/>
    </location>
</feature>
<dbReference type="AlphaFoldDB" id="A0A857J174"/>
<dbReference type="Gene3D" id="1.10.10.60">
    <property type="entry name" value="Homeodomain-like"/>
    <property type="match status" value="1"/>
</dbReference>
<dbReference type="InterPro" id="IPR011051">
    <property type="entry name" value="RmlC_Cupin_sf"/>
</dbReference>
<dbReference type="SUPFAM" id="SSF51182">
    <property type="entry name" value="RmlC-like cupins"/>
    <property type="match status" value="1"/>
</dbReference>
<organism evidence="7 8">
    <name type="scientific">Xylophilus rhododendri</name>
    <dbReference type="NCBI Taxonomy" id="2697032"/>
    <lineage>
        <taxon>Bacteria</taxon>
        <taxon>Pseudomonadati</taxon>
        <taxon>Pseudomonadota</taxon>
        <taxon>Betaproteobacteria</taxon>
        <taxon>Burkholderiales</taxon>
        <taxon>Xylophilus</taxon>
    </lineage>
</organism>
<dbReference type="Proteomes" id="UP000464787">
    <property type="component" value="Chromosome"/>
</dbReference>
<sequence>MLPNDLRSALLTLPPLRPPRRKRQAASPAEVGAVTPHLYQPTPQRPVRAKQRLLRADTLVMPHRHPWPQLTFSSQGVIRLTTARGTIIVPPLRAAWVPAGMEHSVDTVEDAEIHTLYLQAGQPSQDPCWSQCVVLELGALLQALMRSLDTRPDGHPGLSSNQQADCAAHECLVAPLLQKELARAPQMRMGVPLPDAVSGDKRLRVLCEAVLRAPGRRATLGEWAAEAGASERTAARLFRSELGLSWQQWRQQATLAHALPLLARGMPVAHVAAASGYDSDSAFIAMFRAAMGRSPRHFRGAERMAAPAGA</sequence>
<proteinExistence type="predicted"/>
<evidence type="ECO:0000256" key="1">
    <source>
        <dbReference type="ARBA" id="ARBA00022491"/>
    </source>
</evidence>
<protein>
    <submittedName>
        <fullName evidence="7">Helix-turn-helix domain-containing protein</fullName>
    </submittedName>
</protein>
<feature type="region of interest" description="Disordered" evidence="5">
    <location>
        <begin position="11"/>
        <end position="46"/>
    </location>
</feature>
<dbReference type="Pfam" id="PF12833">
    <property type="entry name" value="HTH_18"/>
    <property type="match status" value="1"/>
</dbReference>
<accession>A0A857J174</accession>
<keyword evidence="8" id="KW-1185">Reference proteome</keyword>
<dbReference type="PANTHER" id="PTHR11019">
    <property type="entry name" value="HTH-TYPE TRANSCRIPTIONAL REGULATOR NIMR"/>
    <property type="match status" value="1"/>
</dbReference>
<dbReference type="PANTHER" id="PTHR11019:SF199">
    <property type="entry name" value="HTH-TYPE TRANSCRIPTIONAL REGULATOR NIMR"/>
    <property type="match status" value="1"/>
</dbReference>
<dbReference type="CDD" id="cd06124">
    <property type="entry name" value="cupin_NimR-like_N"/>
    <property type="match status" value="1"/>
</dbReference>